<proteinExistence type="predicted"/>
<evidence type="ECO:0000313" key="5">
    <source>
        <dbReference type="EMBL" id="NWH93181.1"/>
    </source>
</evidence>
<feature type="transmembrane region" description="Helical" evidence="2">
    <location>
        <begin position="229"/>
        <end position="253"/>
    </location>
</feature>
<evidence type="ECO:0000256" key="3">
    <source>
        <dbReference type="SAM" id="SignalP"/>
    </source>
</evidence>
<feature type="chain" id="PRO_5032522326" evidence="3">
    <location>
        <begin position="16"/>
        <end position="585"/>
    </location>
</feature>
<dbReference type="CDD" id="cd00063">
    <property type="entry name" value="FN3"/>
    <property type="match status" value="1"/>
</dbReference>
<dbReference type="EMBL" id="WEIU01019048">
    <property type="protein sequence ID" value="NWH93181.1"/>
    <property type="molecule type" value="Genomic_DNA"/>
</dbReference>
<dbReference type="Pfam" id="PF01108">
    <property type="entry name" value="Tissue_fac"/>
    <property type="match status" value="1"/>
</dbReference>
<dbReference type="Proteomes" id="UP000628412">
    <property type="component" value="Unassembled WGS sequence"/>
</dbReference>
<protein>
    <submittedName>
        <fullName evidence="5">I10R1 protein</fullName>
    </submittedName>
</protein>
<dbReference type="GO" id="GO:0005886">
    <property type="term" value="C:plasma membrane"/>
    <property type="evidence" value="ECO:0007669"/>
    <property type="project" value="TreeGrafter"/>
</dbReference>
<organism evidence="5 6">
    <name type="scientific">Aegithalos caudatus</name>
    <name type="common">Long-tailed tit</name>
    <name type="synonym">Acredula caudata</name>
    <dbReference type="NCBI Taxonomy" id="73327"/>
    <lineage>
        <taxon>Eukaryota</taxon>
        <taxon>Metazoa</taxon>
        <taxon>Chordata</taxon>
        <taxon>Craniata</taxon>
        <taxon>Vertebrata</taxon>
        <taxon>Euteleostomi</taxon>
        <taxon>Archelosauria</taxon>
        <taxon>Archosauria</taxon>
        <taxon>Dinosauria</taxon>
        <taxon>Saurischia</taxon>
        <taxon>Theropoda</taxon>
        <taxon>Coelurosauria</taxon>
        <taxon>Aves</taxon>
        <taxon>Neognathae</taxon>
        <taxon>Neoaves</taxon>
        <taxon>Telluraves</taxon>
        <taxon>Australaves</taxon>
        <taxon>Passeriformes</taxon>
        <taxon>Sylvioidea</taxon>
        <taxon>Aegithalidae</taxon>
        <taxon>Aegithalos</taxon>
    </lineage>
</organism>
<dbReference type="InterPro" id="IPR003961">
    <property type="entry name" value="FN3_dom"/>
</dbReference>
<keyword evidence="6" id="KW-1185">Reference proteome</keyword>
<dbReference type="Pfam" id="PF09294">
    <property type="entry name" value="Interfer-bind"/>
    <property type="match status" value="1"/>
</dbReference>
<feature type="non-terminal residue" evidence="5">
    <location>
        <position position="1"/>
    </location>
</feature>
<dbReference type="InterPro" id="IPR013783">
    <property type="entry name" value="Ig-like_fold"/>
</dbReference>
<dbReference type="PANTHER" id="PTHR20859:SF90">
    <property type="entry name" value="INTERLEUKIN-10 RECEPTOR SUBUNIT ALPHA"/>
    <property type="match status" value="1"/>
</dbReference>
<dbReference type="Gene3D" id="2.60.40.10">
    <property type="entry name" value="Immunoglobulins"/>
    <property type="match status" value="2"/>
</dbReference>
<keyword evidence="2" id="KW-1133">Transmembrane helix</keyword>
<name>A0A850YHF2_AEGCA</name>
<dbReference type="AlphaFoldDB" id="A0A850YHF2"/>
<accession>A0A850YHF2</accession>
<dbReference type="InterPro" id="IPR036116">
    <property type="entry name" value="FN3_sf"/>
</dbReference>
<keyword evidence="2" id="KW-0812">Transmembrane</keyword>
<evidence type="ECO:0000259" key="4">
    <source>
        <dbReference type="PROSITE" id="PS50853"/>
    </source>
</evidence>
<dbReference type="GO" id="GO:0004896">
    <property type="term" value="F:cytokine receptor activity"/>
    <property type="evidence" value="ECO:0007669"/>
    <property type="project" value="TreeGrafter"/>
</dbReference>
<feature type="non-terminal residue" evidence="5">
    <location>
        <position position="585"/>
    </location>
</feature>
<keyword evidence="3" id="KW-0732">Signal</keyword>
<feature type="signal peptide" evidence="3">
    <location>
        <begin position="1"/>
        <end position="15"/>
    </location>
</feature>
<evidence type="ECO:0000256" key="1">
    <source>
        <dbReference type="SAM" id="MobiDB-lite"/>
    </source>
</evidence>
<feature type="domain" description="Fibronectin type-III" evidence="4">
    <location>
        <begin position="20"/>
        <end position="115"/>
    </location>
</feature>
<dbReference type="SUPFAM" id="SSF49265">
    <property type="entry name" value="Fibronectin type III"/>
    <property type="match status" value="2"/>
</dbReference>
<dbReference type="PROSITE" id="PS50853">
    <property type="entry name" value="FN3"/>
    <property type="match status" value="1"/>
</dbReference>
<gene>
    <name evidence="5" type="primary">Il10ra</name>
    <name evidence="5" type="ORF">AEGCAU_R06465</name>
</gene>
<sequence length="585" mass="63115">LALCLALLLACPTHGEVLAAPRGVRFTAEVARHLLRWEPAHGCPGNPRYDVEYTIYGSSIPWTAIPECRRTSELSCDLTHHTLDPEQRYFGRVRAVCGHHKSPWQRSGSFSPQEAGLRLAGQSLSVVGNSIQVRLRLLLPPGNITLQYREFQREMARYHVYLRRTRDNHTLTVVERSPEFTIRELFWLTEYCLSVEPRMANRLVPTTRTAEQCVTTGHRDRSAELLPGILSSSLVILLLLLGLLGALLACTYIRKPVRTPAVLKSFMKQSSLWVEHEPPSLCSLDADPMQQLFLCQKELDSSPDGSTSTAQPPLEQGWKLPAWPKDQLCLLGPTGSRDSSGTSTDSGICLHIPSSSSSSSSSSSLSCQGYRQQLPVAEDSGGYRQQLPVAEDSGVGLGSPCPVAGCSSGSSSASPAEPGLSPAASQEDVEFRGYLQQSKGTVGPEQAPDRGVPILGCAGPVQGLGSTHTVLDMECCQLPVSKGYLKQSCPERPLTQDLAPQGAPAWDFSSQVGPQGSTLLSWAAPGAPLTSKASPDLKSPLDLNTFTNTAFLGTLPLVSSLSSTWITHPITPLSQLSGDSKDSRL</sequence>
<dbReference type="PANTHER" id="PTHR20859">
    <property type="entry name" value="INTERFERON/INTERLEUKIN RECEPTOR"/>
    <property type="match status" value="1"/>
</dbReference>
<comment type="caution">
    <text evidence="5">The sequence shown here is derived from an EMBL/GenBank/DDBJ whole genome shotgun (WGS) entry which is preliminary data.</text>
</comment>
<dbReference type="InterPro" id="IPR015373">
    <property type="entry name" value="Interferon/interleukin_rcp_dom"/>
</dbReference>
<reference evidence="5" key="1">
    <citation type="submission" date="2019-10" db="EMBL/GenBank/DDBJ databases">
        <title>Bird 10,000 Genomes (B10K) Project - Family phase.</title>
        <authorList>
            <person name="Zhang G."/>
        </authorList>
    </citation>
    <scope>NUCLEOTIDE SEQUENCE</scope>
    <source>
        <strain evidence="5">B10K-DU-002-10</strain>
        <tissue evidence="5">Muscle</tissue>
    </source>
</reference>
<feature type="region of interest" description="Disordered" evidence="1">
    <location>
        <begin position="299"/>
        <end position="319"/>
    </location>
</feature>
<keyword evidence="2" id="KW-0472">Membrane</keyword>
<dbReference type="InterPro" id="IPR050650">
    <property type="entry name" value="Type-II_Cytokine-TF_Rcpt"/>
</dbReference>
<feature type="region of interest" description="Disordered" evidence="1">
    <location>
        <begin position="407"/>
        <end position="428"/>
    </location>
</feature>
<feature type="compositionally biased region" description="Low complexity" evidence="1">
    <location>
        <begin position="407"/>
        <end position="425"/>
    </location>
</feature>
<evidence type="ECO:0000313" key="6">
    <source>
        <dbReference type="Proteomes" id="UP000628412"/>
    </source>
</evidence>
<evidence type="ECO:0000256" key="2">
    <source>
        <dbReference type="SAM" id="Phobius"/>
    </source>
</evidence>